<dbReference type="GO" id="GO:0016226">
    <property type="term" value="P:iron-sulfur cluster assembly"/>
    <property type="evidence" value="ECO:0007669"/>
    <property type="project" value="TreeGrafter"/>
</dbReference>
<dbReference type="KEGG" id="tpf:TPHA_0G00410"/>
<dbReference type="NCBIfam" id="TIGR03317">
    <property type="entry name" value="ygfZ_signature"/>
    <property type="match status" value="1"/>
</dbReference>
<sequence>MLGRGRASRCSVFSRVQPCKAVYRNLKFGLRHMQCSTIQSEAGASDNGCFVFCEVPNKTYIKLMGPDSPHFLNGLLTSKFLPSYVKKNLTTISVNEEDSHSTSDVNKIEEFNEKCCNWGIYNDVGYHGPYISRLGQYTSFLNSKGKIVTDLIVYPTPVFTESTITKYSKFNRHPAYLLEIDTILVSKVLKMFESHSLKNKIKYKLLPENNFKTWELMISLPNVPGNCLNPWINNLHFPFTVAKSPEVANNTMEQIVSNMFTFNIKNGDTYNVEALDSFYKNIKGIYLDRRFDLLMEENSSTPQILKIVTSNKITDISQFFNKKVFPFEFVTKKLDHQFFRDYKLLNGVLDSATDIKPESIWPLELNFDYYPNSVSIDKGCYLGQEIMHRLFSTGRLKKRLIPVKLEGYHYLENCGNKDYKDIVVKYNQDTDIEGQEQVYNPFQPSQPASFSQKRQKVAGSLLTFNKENGLALIRTELFDKIFDSSRKNDYEFLITLESESPEHQSKVVKLTPQTPYWLPIWKKENESQK</sequence>
<dbReference type="InterPro" id="IPR017703">
    <property type="entry name" value="YgfZ/GCV_T_CS"/>
</dbReference>
<dbReference type="InterPro" id="IPR045179">
    <property type="entry name" value="YgfZ/GcvT"/>
</dbReference>
<dbReference type="AlphaFoldDB" id="G8BVE9"/>
<dbReference type="HOGENOM" id="CLU_007884_7_3_1"/>
<dbReference type="STRING" id="1071381.G8BVE9"/>
<dbReference type="OrthoDB" id="191995at2759"/>
<dbReference type="SUPFAM" id="SSF103025">
    <property type="entry name" value="Folate-binding domain"/>
    <property type="match status" value="1"/>
</dbReference>
<comment type="similarity">
    <text evidence="2">Belongs to the GcvT family. CAF17/IBA57 subfamily.</text>
</comment>
<gene>
    <name evidence="3" type="primary">TPHA0G00410</name>
    <name evidence="3" type="ordered locus">TPHA_0G00410</name>
</gene>
<evidence type="ECO:0000313" key="4">
    <source>
        <dbReference type="Proteomes" id="UP000005666"/>
    </source>
</evidence>
<keyword evidence="4" id="KW-1185">Reference proteome</keyword>
<dbReference type="PANTHER" id="PTHR22602">
    <property type="entry name" value="TRANSFERASE CAF17, MITOCHONDRIAL-RELATED"/>
    <property type="match status" value="1"/>
</dbReference>
<name>G8BVE9_TETPH</name>
<evidence type="ECO:0000313" key="3">
    <source>
        <dbReference type="EMBL" id="CCE63877.1"/>
    </source>
</evidence>
<dbReference type="PANTHER" id="PTHR22602:SF0">
    <property type="entry name" value="TRANSFERASE CAF17, MITOCHONDRIAL-RELATED"/>
    <property type="match status" value="1"/>
</dbReference>
<dbReference type="eggNOG" id="KOG2929">
    <property type="taxonomic scope" value="Eukaryota"/>
</dbReference>
<evidence type="ECO:0000256" key="1">
    <source>
        <dbReference type="ARBA" id="ARBA00004305"/>
    </source>
</evidence>
<evidence type="ECO:0000256" key="2">
    <source>
        <dbReference type="ARBA" id="ARBA00093447"/>
    </source>
</evidence>
<dbReference type="EMBL" id="HE612862">
    <property type="protein sequence ID" value="CCE63877.1"/>
    <property type="molecule type" value="Genomic_DNA"/>
</dbReference>
<reference evidence="3 4" key="1">
    <citation type="journal article" date="2011" name="Proc. Natl. Acad. Sci. U.S.A.">
        <title>Evolutionary erosion of yeast sex chromosomes by mating-type switching accidents.</title>
        <authorList>
            <person name="Gordon J.L."/>
            <person name="Armisen D."/>
            <person name="Proux-Wera E."/>
            <person name="Oheigeartaigh S.S."/>
            <person name="Byrne K.P."/>
            <person name="Wolfe K.H."/>
        </authorList>
    </citation>
    <scope>NUCLEOTIDE SEQUENCE [LARGE SCALE GENOMIC DNA]</scope>
    <source>
        <strain evidence="4">ATCC 24235 / CBS 4417 / NBRC 1672 / NRRL Y-8282 / UCD 70-5</strain>
    </source>
</reference>
<dbReference type="Proteomes" id="UP000005666">
    <property type="component" value="Chromosome 7"/>
</dbReference>
<dbReference type="Gene3D" id="2.40.30.160">
    <property type="match status" value="1"/>
</dbReference>
<organism evidence="3 4">
    <name type="scientific">Tetrapisispora phaffii (strain ATCC 24235 / CBS 4417 / NBRC 1672 / NRRL Y-8282 / UCD 70-5)</name>
    <name type="common">Yeast</name>
    <name type="synonym">Fabospora phaffii</name>
    <dbReference type="NCBI Taxonomy" id="1071381"/>
    <lineage>
        <taxon>Eukaryota</taxon>
        <taxon>Fungi</taxon>
        <taxon>Dikarya</taxon>
        <taxon>Ascomycota</taxon>
        <taxon>Saccharomycotina</taxon>
        <taxon>Saccharomycetes</taxon>
        <taxon>Saccharomycetales</taxon>
        <taxon>Saccharomycetaceae</taxon>
        <taxon>Tetrapisispora</taxon>
    </lineage>
</organism>
<dbReference type="OMA" id="PFECNLD"/>
<dbReference type="RefSeq" id="XP_003686311.1">
    <property type="nucleotide sequence ID" value="XM_003686263.1"/>
</dbReference>
<dbReference type="GeneID" id="11535807"/>
<protein>
    <submittedName>
        <fullName evidence="3">Uncharacterized protein</fullName>
    </submittedName>
</protein>
<dbReference type="GO" id="GO:0005759">
    <property type="term" value="C:mitochondrial matrix"/>
    <property type="evidence" value="ECO:0007669"/>
    <property type="project" value="UniProtKB-SubCell"/>
</dbReference>
<dbReference type="GO" id="GO:0051604">
    <property type="term" value="P:protein maturation"/>
    <property type="evidence" value="ECO:0007669"/>
    <property type="project" value="EnsemblFungi"/>
</dbReference>
<accession>G8BVE9</accession>
<comment type="subcellular location">
    <subcellularLocation>
        <location evidence="1">Mitochondrion matrix</location>
    </subcellularLocation>
</comment>
<proteinExistence type="inferred from homology"/>